<evidence type="ECO:0000256" key="1">
    <source>
        <dbReference type="SAM" id="MobiDB-lite"/>
    </source>
</evidence>
<accession>A0A0E9WLI0</accession>
<dbReference type="EMBL" id="GBXM01017343">
    <property type="protein sequence ID" value="JAH91234.1"/>
    <property type="molecule type" value="Transcribed_RNA"/>
</dbReference>
<evidence type="ECO:0000313" key="2">
    <source>
        <dbReference type="EMBL" id="JAH91234.1"/>
    </source>
</evidence>
<dbReference type="AlphaFoldDB" id="A0A0E9WLI0"/>
<sequence length="66" mass="7433">MTFNQALLPVHVPQNSLLKLMNSGCFLPVTTTILYHCKTTTTKCPKCEAPNSQRESTEARQTYAHH</sequence>
<feature type="region of interest" description="Disordered" evidence="1">
    <location>
        <begin position="45"/>
        <end position="66"/>
    </location>
</feature>
<reference evidence="2" key="2">
    <citation type="journal article" date="2015" name="Fish Shellfish Immunol.">
        <title>Early steps in the European eel (Anguilla anguilla)-Vibrio vulnificus interaction in the gills: Role of the RtxA13 toxin.</title>
        <authorList>
            <person name="Callol A."/>
            <person name="Pajuelo D."/>
            <person name="Ebbesson L."/>
            <person name="Teles M."/>
            <person name="MacKenzie S."/>
            <person name="Amaro C."/>
        </authorList>
    </citation>
    <scope>NUCLEOTIDE SEQUENCE</scope>
</reference>
<name>A0A0E9WLI0_ANGAN</name>
<protein>
    <submittedName>
        <fullName evidence="2">Uncharacterized protein</fullName>
    </submittedName>
</protein>
<proteinExistence type="predicted"/>
<organism evidence="2">
    <name type="scientific">Anguilla anguilla</name>
    <name type="common">European freshwater eel</name>
    <name type="synonym">Muraena anguilla</name>
    <dbReference type="NCBI Taxonomy" id="7936"/>
    <lineage>
        <taxon>Eukaryota</taxon>
        <taxon>Metazoa</taxon>
        <taxon>Chordata</taxon>
        <taxon>Craniata</taxon>
        <taxon>Vertebrata</taxon>
        <taxon>Euteleostomi</taxon>
        <taxon>Actinopterygii</taxon>
        <taxon>Neopterygii</taxon>
        <taxon>Teleostei</taxon>
        <taxon>Anguilliformes</taxon>
        <taxon>Anguillidae</taxon>
        <taxon>Anguilla</taxon>
    </lineage>
</organism>
<reference evidence="2" key="1">
    <citation type="submission" date="2014-11" db="EMBL/GenBank/DDBJ databases">
        <authorList>
            <person name="Amaro Gonzalez C."/>
        </authorList>
    </citation>
    <scope>NUCLEOTIDE SEQUENCE</scope>
</reference>